<gene>
    <name evidence="1" type="ORF">EV420DRAFT_1649138</name>
</gene>
<dbReference type="InterPro" id="IPR008949">
    <property type="entry name" value="Isoprenoid_synthase_dom_sf"/>
</dbReference>
<evidence type="ECO:0000313" key="2">
    <source>
        <dbReference type="Proteomes" id="UP001175211"/>
    </source>
</evidence>
<dbReference type="SUPFAM" id="SSF48576">
    <property type="entry name" value="Terpenoid synthases"/>
    <property type="match status" value="1"/>
</dbReference>
<name>A0AA39MS00_ARMTA</name>
<dbReference type="EMBL" id="JAUEPS010000057">
    <property type="protein sequence ID" value="KAK0443675.1"/>
    <property type="molecule type" value="Genomic_DNA"/>
</dbReference>
<sequence>MSVIDVDPKVYGVARMLNNNKNNFLVERLCTVCDLITFLFALVFGKHTDNSVSEGVDYANVVMDAIRNPFKPRSSDEIVLGIIAFWDSSREKRRADATVISGFRNAGDYVDTPRLNLGIYMVHAILELSYDLSDEVFNPPTVVALKSDLVSYNKEPALEESLHNIIVCIMNELKCGLRTLRMEDIHRSTRNKCLILWTEIPSWGPETEVIASLYLHDIANSVGGI</sequence>
<dbReference type="Gene3D" id="1.10.600.10">
    <property type="entry name" value="Farnesyl Diphosphate Synthase"/>
    <property type="match status" value="1"/>
</dbReference>
<reference evidence="1" key="1">
    <citation type="submission" date="2023-06" db="EMBL/GenBank/DDBJ databases">
        <authorList>
            <consortium name="Lawrence Berkeley National Laboratory"/>
            <person name="Ahrendt S."/>
            <person name="Sahu N."/>
            <person name="Indic B."/>
            <person name="Wong-Bajracharya J."/>
            <person name="Merenyi Z."/>
            <person name="Ke H.-M."/>
            <person name="Monk M."/>
            <person name="Kocsube S."/>
            <person name="Drula E."/>
            <person name="Lipzen A."/>
            <person name="Balint B."/>
            <person name="Henrissat B."/>
            <person name="Andreopoulos B."/>
            <person name="Martin F.M."/>
            <person name="Harder C.B."/>
            <person name="Rigling D."/>
            <person name="Ford K.L."/>
            <person name="Foster G.D."/>
            <person name="Pangilinan J."/>
            <person name="Papanicolaou A."/>
            <person name="Barry K."/>
            <person name="LaButti K."/>
            <person name="Viragh M."/>
            <person name="Koriabine M."/>
            <person name="Yan M."/>
            <person name="Riley R."/>
            <person name="Champramary S."/>
            <person name="Plett K.L."/>
            <person name="Tsai I.J."/>
            <person name="Slot J."/>
            <person name="Sipos G."/>
            <person name="Plett J."/>
            <person name="Nagy L.G."/>
            <person name="Grigoriev I.V."/>
        </authorList>
    </citation>
    <scope>NUCLEOTIDE SEQUENCE</scope>
    <source>
        <strain evidence="1">CCBAS 213</strain>
    </source>
</reference>
<dbReference type="Proteomes" id="UP001175211">
    <property type="component" value="Unassembled WGS sequence"/>
</dbReference>
<comment type="caution">
    <text evidence="1">The sequence shown here is derived from an EMBL/GenBank/DDBJ whole genome shotgun (WGS) entry which is preliminary data.</text>
</comment>
<dbReference type="RefSeq" id="XP_060324800.1">
    <property type="nucleotide sequence ID" value="XM_060478263.1"/>
</dbReference>
<dbReference type="AlphaFoldDB" id="A0AA39MS00"/>
<proteinExistence type="predicted"/>
<organism evidence="1 2">
    <name type="scientific">Armillaria tabescens</name>
    <name type="common">Ringless honey mushroom</name>
    <name type="synonym">Agaricus tabescens</name>
    <dbReference type="NCBI Taxonomy" id="1929756"/>
    <lineage>
        <taxon>Eukaryota</taxon>
        <taxon>Fungi</taxon>
        <taxon>Dikarya</taxon>
        <taxon>Basidiomycota</taxon>
        <taxon>Agaricomycotina</taxon>
        <taxon>Agaricomycetes</taxon>
        <taxon>Agaricomycetidae</taxon>
        <taxon>Agaricales</taxon>
        <taxon>Marasmiineae</taxon>
        <taxon>Physalacriaceae</taxon>
        <taxon>Desarmillaria</taxon>
    </lineage>
</organism>
<evidence type="ECO:0000313" key="1">
    <source>
        <dbReference type="EMBL" id="KAK0443675.1"/>
    </source>
</evidence>
<accession>A0AA39MS00</accession>
<protein>
    <submittedName>
        <fullName evidence="1">Uncharacterized protein</fullName>
    </submittedName>
</protein>
<dbReference type="Pfam" id="PF19086">
    <property type="entry name" value="Terpene_syn_C_2"/>
    <property type="match status" value="1"/>
</dbReference>
<dbReference type="GeneID" id="85361811"/>
<keyword evidence="2" id="KW-1185">Reference proteome</keyword>